<keyword evidence="1" id="KW-0479">Metal-binding</keyword>
<gene>
    <name evidence="4" type="ORF">CB5_LOCUS22617</name>
</gene>
<dbReference type="PANTHER" id="PTHR21725">
    <property type="entry name" value="E3 UBIQUITIN-PROTEIN LIGASE UBR4"/>
    <property type="match status" value="1"/>
</dbReference>
<feature type="region of interest" description="UBR4 E3 catalytic module" evidence="1">
    <location>
        <begin position="1"/>
        <end position="162"/>
    </location>
</feature>
<keyword evidence="1" id="KW-0862">Zinc</keyword>
<dbReference type="GO" id="GO:0009506">
    <property type="term" value="C:plasmodesma"/>
    <property type="evidence" value="ECO:0007669"/>
    <property type="project" value="TreeGrafter"/>
</dbReference>
<reference evidence="4" key="1">
    <citation type="submission" date="2020-07" db="EMBL/GenBank/DDBJ databases">
        <authorList>
            <person name="Lin J."/>
        </authorList>
    </citation>
    <scope>NUCLEOTIDE SEQUENCE</scope>
</reference>
<evidence type="ECO:0000256" key="2">
    <source>
        <dbReference type="SAM" id="MobiDB-lite"/>
    </source>
</evidence>
<dbReference type="GO" id="GO:0009926">
    <property type="term" value="P:auxin polar transport"/>
    <property type="evidence" value="ECO:0007669"/>
    <property type="project" value="TreeGrafter"/>
</dbReference>
<dbReference type="Pfam" id="PF13764">
    <property type="entry name" value="E3_UbLigase_R4"/>
    <property type="match status" value="1"/>
</dbReference>
<evidence type="ECO:0000313" key="4">
    <source>
        <dbReference type="EMBL" id="CAD1839406.1"/>
    </source>
</evidence>
<feature type="region of interest" description="Disordered" evidence="2">
    <location>
        <begin position="1"/>
        <end position="35"/>
    </location>
</feature>
<evidence type="ECO:0000259" key="3">
    <source>
        <dbReference type="Pfam" id="PF13764"/>
    </source>
</evidence>
<feature type="compositionally biased region" description="Low complexity" evidence="2">
    <location>
        <begin position="68"/>
        <end position="92"/>
    </location>
</feature>
<name>A0A6V7Q988_ANACO</name>
<organism evidence="4">
    <name type="scientific">Ananas comosus var. bracteatus</name>
    <name type="common">red pineapple</name>
    <dbReference type="NCBI Taxonomy" id="296719"/>
    <lineage>
        <taxon>Eukaryota</taxon>
        <taxon>Viridiplantae</taxon>
        <taxon>Streptophyta</taxon>
        <taxon>Embryophyta</taxon>
        <taxon>Tracheophyta</taxon>
        <taxon>Spermatophyta</taxon>
        <taxon>Magnoliopsida</taxon>
        <taxon>Liliopsida</taxon>
        <taxon>Poales</taxon>
        <taxon>Bromeliaceae</taxon>
        <taxon>Bromelioideae</taxon>
        <taxon>Ananas</taxon>
    </lineage>
</organism>
<comment type="similarity">
    <text evidence="1">Belongs to the UBR4 family.</text>
</comment>
<dbReference type="PROSITE" id="PS52043">
    <property type="entry name" value="UBR4_E3"/>
    <property type="match status" value="1"/>
</dbReference>
<dbReference type="EMBL" id="LR862134">
    <property type="protein sequence ID" value="CAD1839406.1"/>
    <property type="molecule type" value="Genomic_DNA"/>
</dbReference>
<sequence length="164" mass="17500">MQHKHSGRSSSTLRSPSDSAAASTSRSDEGGSSADSADAKKLFALVQPILVYTGLIEQLQQFFKLGNSSSSSSSSSSSTAPGEEAGSSGSGSLERWEVVMKERMVNMKEMVGFSKEMLDWLEDMTTAADLQEAFDVMGVLRDVLSGGFSRCEDFVHEAILAAKS</sequence>
<feature type="domain" description="E3 ubiquitin ligase UBR4 C-terminal" evidence="3">
    <location>
        <begin position="31"/>
        <end position="138"/>
    </location>
</feature>
<proteinExistence type="inferred from homology"/>
<dbReference type="InterPro" id="IPR025704">
    <property type="entry name" value="E3_Ub_ligase_UBR4_C"/>
</dbReference>
<protein>
    <recommendedName>
        <fullName evidence="3">E3 ubiquitin ligase UBR4 C-terminal domain-containing protein</fullName>
    </recommendedName>
</protein>
<keyword evidence="1" id="KW-0863">Zinc-finger</keyword>
<evidence type="ECO:0000256" key="1">
    <source>
        <dbReference type="PROSITE-ProRule" id="PRU01388"/>
    </source>
</evidence>
<dbReference type="PANTHER" id="PTHR21725:SF1">
    <property type="entry name" value="E3 UBIQUITIN-PROTEIN LIGASE UBR4"/>
    <property type="match status" value="1"/>
</dbReference>
<accession>A0A6V7Q988</accession>
<feature type="region of interest" description="Disordered" evidence="2">
    <location>
        <begin position="66"/>
        <end position="94"/>
    </location>
</feature>
<dbReference type="AlphaFoldDB" id="A0A6V7Q988"/>
<feature type="compositionally biased region" description="Low complexity" evidence="2">
    <location>
        <begin position="8"/>
        <end position="35"/>
    </location>
</feature>
<dbReference type="GO" id="GO:0005829">
    <property type="term" value="C:cytosol"/>
    <property type="evidence" value="ECO:0007669"/>
    <property type="project" value="TreeGrafter"/>
</dbReference>
<dbReference type="GO" id="GO:0008270">
    <property type="term" value="F:zinc ion binding"/>
    <property type="evidence" value="ECO:0007669"/>
    <property type="project" value="UniProtKB-KW"/>
</dbReference>
<dbReference type="InterPro" id="IPR045189">
    <property type="entry name" value="UBR4-like"/>
</dbReference>